<reference evidence="2 3" key="1">
    <citation type="submission" date="2017-04" db="EMBL/GenBank/DDBJ databases">
        <title>Bacillus krulwichiae AM31D Genome sequencing and assembly.</title>
        <authorList>
            <person name="Krulwich T.A."/>
            <person name="Anastor L."/>
            <person name="Ehrlich R."/>
            <person name="Ehrlich G.D."/>
            <person name="Janto B."/>
        </authorList>
    </citation>
    <scope>NUCLEOTIDE SEQUENCE [LARGE SCALE GENOMIC DNA]</scope>
    <source>
        <strain evidence="2 3">AM31D</strain>
    </source>
</reference>
<keyword evidence="1" id="KW-0472">Membrane</keyword>
<gene>
    <name evidence="2" type="ORF">BkAM31D_18135</name>
</gene>
<keyword evidence="1" id="KW-1133">Transmembrane helix</keyword>
<dbReference type="EMBL" id="CP020814">
    <property type="protein sequence ID" value="ARK31610.1"/>
    <property type="molecule type" value="Genomic_DNA"/>
</dbReference>
<organism evidence="2 3">
    <name type="scientific">Halalkalibacter krulwichiae</name>
    <dbReference type="NCBI Taxonomy" id="199441"/>
    <lineage>
        <taxon>Bacteria</taxon>
        <taxon>Bacillati</taxon>
        <taxon>Bacillota</taxon>
        <taxon>Bacilli</taxon>
        <taxon>Bacillales</taxon>
        <taxon>Bacillaceae</taxon>
        <taxon>Halalkalibacter</taxon>
    </lineage>
</organism>
<keyword evidence="3" id="KW-1185">Reference proteome</keyword>
<evidence type="ECO:0000313" key="3">
    <source>
        <dbReference type="Proteomes" id="UP000193006"/>
    </source>
</evidence>
<feature type="transmembrane region" description="Helical" evidence="1">
    <location>
        <begin position="47"/>
        <end position="67"/>
    </location>
</feature>
<sequence precursor="true">MTERKQMKQQLDEELTGIVFTQHESILRQLNSRSKQEKVKRFLNKEITLPVLPVMAIMACFFVGASIDLISFYQIETNELIEVQGNIVWSDLFQERVRGQ</sequence>
<protein>
    <submittedName>
        <fullName evidence="2">Uncharacterized protein</fullName>
    </submittedName>
</protein>
<evidence type="ECO:0000313" key="2">
    <source>
        <dbReference type="EMBL" id="ARK31610.1"/>
    </source>
</evidence>
<dbReference type="Proteomes" id="UP000193006">
    <property type="component" value="Chromosome"/>
</dbReference>
<name>A0A1X9MGH1_9BACI</name>
<proteinExistence type="predicted"/>
<accession>A0A1X9MGH1</accession>
<dbReference type="RefSeq" id="WP_066153154.1">
    <property type="nucleotide sequence ID" value="NZ_CP020814.1"/>
</dbReference>
<dbReference type="KEGG" id="bkw:BkAM31D_18135"/>
<keyword evidence="1" id="KW-0812">Transmembrane</keyword>
<dbReference type="AlphaFoldDB" id="A0A1X9MGH1"/>
<evidence type="ECO:0000256" key="1">
    <source>
        <dbReference type="SAM" id="Phobius"/>
    </source>
</evidence>
<dbReference type="STRING" id="199441.BkAM31D_18135"/>